<name>A0AAV5SPB8_9BILA</name>
<dbReference type="EMBL" id="BTSX01000002">
    <property type="protein sequence ID" value="GMS84430.1"/>
    <property type="molecule type" value="Genomic_DNA"/>
</dbReference>
<feature type="non-terminal residue" evidence="1">
    <location>
        <position position="1"/>
    </location>
</feature>
<gene>
    <name evidence="1" type="ORF">PENTCL1PPCAC_6605</name>
</gene>
<keyword evidence="2" id="KW-1185">Reference proteome</keyword>
<feature type="non-terminal residue" evidence="1">
    <location>
        <position position="114"/>
    </location>
</feature>
<accession>A0AAV5SPB8</accession>
<dbReference type="Proteomes" id="UP001432027">
    <property type="component" value="Unassembled WGS sequence"/>
</dbReference>
<organism evidence="1 2">
    <name type="scientific">Pristionchus entomophagus</name>
    <dbReference type="NCBI Taxonomy" id="358040"/>
    <lineage>
        <taxon>Eukaryota</taxon>
        <taxon>Metazoa</taxon>
        <taxon>Ecdysozoa</taxon>
        <taxon>Nematoda</taxon>
        <taxon>Chromadorea</taxon>
        <taxon>Rhabditida</taxon>
        <taxon>Rhabditina</taxon>
        <taxon>Diplogasteromorpha</taxon>
        <taxon>Diplogasteroidea</taxon>
        <taxon>Neodiplogasteridae</taxon>
        <taxon>Pristionchus</taxon>
    </lineage>
</organism>
<evidence type="ECO:0000313" key="1">
    <source>
        <dbReference type="EMBL" id="GMS84430.1"/>
    </source>
</evidence>
<protein>
    <submittedName>
        <fullName evidence="1">Uncharacterized protein</fullName>
    </submittedName>
</protein>
<sequence>YILNEERTNQLMKRAEDISILTGLISHSDPRYCTPMGSFCSGILTMISPRLAKLVLCGIVCGCEDGAIALASLLAEEHSNCEFLIDCSKNMRFLMEMVNVNAQSEHLAILHAYD</sequence>
<reference evidence="1" key="1">
    <citation type="submission" date="2023-10" db="EMBL/GenBank/DDBJ databases">
        <title>Genome assembly of Pristionchus species.</title>
        <authorList>
            <person name="Yoshida K."/>
            <person name="Sommer R.J."/>
        </authorList>
    </citation>
    <scope>NUCLEOTIDE SEQUENCE</scope>
    <source>
        <strain evidence="1">RS0144</strain>
    </source>
</reference>
<comment type="caution">
    <text evidence="1">The sequence shown here is derived from an EMBL/GenBank/DDBJ whole genome shotgun (WGS) entry which is preliminary data.</text>
</comment>
<dbReference type="AlphaFoldDB" id="A0AAV5SPB8"/>
<evidence type="ECO:0000313" key="2">
    <source>
        <dbReference type="Proteomes" id="UP001432027"/>
    </source>
</evidence>
<proteinExistence type="predicted"/>